<feature type="domain" description="4Fe-4S Mo/W bis-MGD-type" evidence="11">
    <location>
        <begin position="73"/>
        <end position="129"/>
    </location>
</feature>
<evidence type="ECO:0000259" key="11">
    <source>
        <dbReference type="PROSITE" id="PS51669"/>
    </source>
</evidence>
<dbReference type="AlphaFoldDB" id="A0A7R8WTQ3"/>
<dbReference type="Pfam" id="PF22151">
    <property type="entry name" value="Fer4_NDSU1"/>
    <property type="match status" value="1"/>
</dbReference>
<dbReference type="OrthoDB" id="10249365at2759"/>
<dbReference type="InterPro" id="IPR054351">
    <property type="entry name" value="NADH_UbQ_OxRdtase_ferredoxin"/>
</dbReference>
<dbReference type="InterPro" id="IPR006963">
    <property type="entry name" value="Mopterin_OxRdtase_4Fe-4S_dom"/>
</dbReference>
<keyword evidence="6" id="KW-1278">Translocase</keyword>
<comment type="cofactor">
    <cofactor evidence="1">
        <name>[4Fe-4S] cluster</name>
        <dbReference type="ChEBI" id="CHEBI:49883"/>
    </cofactor>
</comment>
<evidence type="ECO:0000256" key="2">
    <source>
        <dbReference type="ARBA" id="ARBA00005404"/>
    </source>
</evidence>
<proteinExistence type="inferred from homology"/>
<evidence type="ECO:0000256" key="7">
    <source>
        <dbReference type="ARBA" id="ARBA00023004"/>
    </source>
</evidence>
<dbReference type="GO" id="GO:0042773">
    <property type="term" value="P:ATP synthesis coupled electron transport"/>
    <property type="evidence" value="ECO:0007669"/>
    <property type="project" value="InterPro"/>
</dbReference>
<evidence type="ECO:0000256" key="4">
    <source>
        <dbReference type="ARBA" id="ARBA00022485"/>
    </source>
</evidence>
<keyword evidence="5" id="KW-0479">Metal-binding</keyword>
<sequence length="476" mass="53083">MTRCINCTRCVRFGEEIAGIVELGQLNRGEDAEIGTFIEKAVTTELSGNMIDICPVGALTSKPYAFKARSWELKKTESVDIHDAVGCNIRVDSRSGEVMRILPRLNEDVNEEWINDRTRFAYDGLKKNRLDRPYIRDEKTKKLVEATWDEALSFAASKLKTFKKDNIAAYAGDLADAESMYALKSLMKGLNVDQLECRVDGAKFDTTNKAGYSFNSTIAGIEEADAILLVGTNPRHEGTLINTRIRKTWLEKKLPIALIGEEVDLTYPYYHAGTTPQDLKKMADEHAGSVQAERPVMIVGMGAFKRDDGLEVHGLLHEAAEKLGVIKEGWNGFNVLHTGASRMAALEMDFTPARHFDINDMGLVYLLGVDDPETLRINLLQEELDELKEALADNDPIETLDALIDLQYVLDGAFLSFGLHGVKTDAFNEVHRSNMSKLGEDGKPIRREEDGKVMKGPNYFKPDMAQFIKNAKDQAA</sequence>
<dbReference type="Gene3D" id="3.30.70.20">
    <property type="match status" value="1"/>
</dbReference>
<comment type="similarity">
    <text evidence="2">Belongs to the complex I 75 kDa subunit family.</text>
</comment>
<dbReference type="GO" id="GO:0046872">
    <property type="term" value="F:metal ion binding"/>
    <property type="evidence" value="ECO:0007669"/>
    <property type="project" value="UniProtKB-KW"/>
</dbReference>
<dbReference type="GO" id="GO:0016491">
    <property type="term" value="F:oxidoreductase activity"/>
    <property type="evidence" value="ECO:0007669"/>
    <property type="project" value="InterPro"/>
</dbReference>
<dbReference type="PROSITE" id="PS51669">
    <property type="entry name" value="4FE4S_MOW_BIS_MGD"/>
    <property type="match status" value="1"/>
</dbReference>
<evidence type="ECO:0000256" key="8">
    <source>
        <dbReference type="ARBA" id="ARBA00023014"/>
    </source>
</evidence>
<dbReference type="InterPro" id="IPR006656">
    <property type="entry name" value="Mopterin_OxRdtase"/>
</dbReference>
<dbReference type="Pfam" id="PF22117">
    <property type="entry name" value="Fer4_Nqo3"/>
    <property type="match status" value="1"/>
</dbReference>
<keyword evidence="7" id="KW-0408">Iron</keyword>
<dbReference type="EMBL" id="OB671145">
    <property type="protein sequence ID" value="CAD7235090.1"/>
    <property type="molecule type" value="Genomic_DNA"/>
</dbReference>
<dbReference type="Gene3D" id="1.10.3420.10">
    <property type="entry name" value="putative ntp pyrophosphohydrolase like domain"/>
    <property type="match status" value="1"/>
</dbReference>
<dbReference type="InterPro" id="IPR021130">
    <property type="entry name" value="PRib-ATP_PPHydrolase-like"/>
</dbReference>
<dbReference type="GO" id="GO:0016020">
    <property type="term" value="C:membrane"/>
    <property type="evidence" value="ECO:0007669"/>
    <property type="project" value="InterPro"/>
</dbReference>
<keyword evidence="4" id="KW-0004">4Fe-4S</keyword>
<dbReference type="Pfam" id="PF01503">
    <property type="entry name" value="PRA-PH"/>
    <property type="match status" value="1"/>
</dbReference>
<dbReference type="InterPro" id="IPR023292">
    <property type="entry name" value="NTP_PyroPHydrolase-like_dom_sf"/>
</dbReference>
<keyword evidence="8" id="KW-0411">Iron-sulfur</keyword>
<reference evidence="12" key="1">
    <citation type="submission" date="2020-11" db="EMBL/GenBank/DDBJ databases">
        <authorList>
            <person name="Tran Van P."/>
        </authorList>
    </citation>
    <scope>NUCLEOTIDE SEQUENCE</scope>
</reference>
<evidence type="ECO:0000256" key="3">
    <source>
        <dbReference type="ARBA" id="ARBA00013888"/>
    </source>
</evidence>
<dbReference type="InterPro" id="IPR050123">
    <property type="entry name" value="Prok_molybdopt-oxidoreductase"/>
</dbReference>
<dbReference type="InterPro" id="IPR000283">
    <property type="entry name" value="NADH_UbQ_OxRdtase_75kDa_su_CS"/>
</dbReference>
<evidence type="ECO:0000256" key="9">
    <source>
        <dbReference type="ARBA" id="ARBA00023027"/>
    </source>
</evidence>
<accession>A0A7R8WTQ3</accession>
<comment type="cofactor">
    <cofactor evidence="10">
        <name>[2Fe-2S] cluster</name>
        <dbReference type="ChEBI" id="CHEBI:190135"/>
    </cofactor>
</comment>
<evidence type="ECO:0000256" key="10">
    <source>
        <dbReference type="ARBA" id="ARBA00034078"/>
    </source>
</evidence>
<keyword evidence="9" id="KW-0520">NAD</keyword>
<organism evidence="12">
    <name type="scientific">Cyprideis torosa</name>
    <dbReference type="NCBI Taxonomy" id="163714"/>
    <lineage>
        <taxon>Eukaryota</taxon>
        <taxon>Metazoa</taxon>
        <taxon>Ecdysozoa</taxon>
        <taxon>Arthropoda</taxon>
        <taxon>Crustacea</taxon>
        <taxon>Oligostraca</taxon>
        <taxon>Ostracoda</taxon>
        <taxon>Podocopa</taxon>
        <taxon>Podocopida</taxon>
        <taxon>Cytherocopina</taxon>
        <taxon>Cytheroidea</taxon>
        <taxon>Cytherideidae</taxon>
        <taxon>Cyprideis</taxon>
    </lineage>
</organism>
<dbReference type="FunFam" id="3.30.70.20:FF:000002">
    <property type="entry name" value="NADH-ubiquinone oxidoreductase 75 kDa subunit"/>
    <property type="match status" value="1"/>
</dbReference>
<dbReference type="SUPFAM" id="SSF53706">
    <property type="entry name" value="Formate dehydrogenase/DMSO reductase, domains 1-3"/>
    <property type="match status" value="1"/>
</dbReference>
<dbReference type="GO" id="GO:0051539">
    <property type="term" value="F:4 iron, 4 sulfur cluster binding"/>
    <property type="evidence" value="ECO:0007669"/>
    <property type="project" value="UniProtKB-KW"/>
</dbReference>
<dbReference type="GO" id="GO:0008137">
    <property type="term" value="F:NADH dehydrogenase (ubiquinone) activity"/>
    <property type="evidence" value="ECO:0007669"/>
    <property type="project" value="InterPro"/>
</dbReference>
<evidence type="ECO:0000256" key="6">
    <source>
        <dbReference type="ARBA" id="ARBA00022967"/>
    </source>
</evidence>
<dbReference type="Pfam" id="PF00384">
    <property type="entry name" value="Molybdopterin"/>
    <property type="match status" value="1"/>
</dbReference>
<name>A0A7R8WTQ3_9CRUS</name>
<dbReference type="PANTHER" id="PTHR43105:SF13">
    <property type="entry name" value="NADH-UBIQUINONE OXIDOREDUCTASE 75 KDA SUBUNIT, MITOCHONDRIAL"/>
    <property type="match status" value="1"/>
</dbReference>
<protein>
    <recommendedName>
        <fullName evidence="3">NADH-ubiquinone oxidoreductase 75 kDa subunit, mitochondrial</fullName>
    </recommendedName>
</protein>
<dbReference type="Gene3D" id="3.30.200.210">
    <property type="match status" value="1"/>
</dbReference>
<dbReference type="PROSITE" id="PS00643">
    <property type="entry name" value="COMPLEX1_75K_3"/>
    <property type="match status" value="1"/>
</dbReference>
<gene>
    <name evidence="12" type="ORF">CTOB1V02_LOCUS12906</name>
</gene>
<evidence type="ECO:0000313" key="12">
    <source>
        <dbReference type="EMBL" id="CAD7235090.1"/>
    </source>
</evidence>
<dbReference type="SUPFAM" id="SSF54862">
    <property type="entry name" value="4Fe-4S ferredoxins"/>
    <property type="match status" value="1"/>
</dbReference>
<evidence type="ECO:0000256" key="1">
    <source>
        <dbReference type="ARBA" id="ARBA00001966"/>
    </source>
</evidence>
<evidence type="ECO:0000256" key="5">
    <source>
        <dbReference type="ARBA" id="ARBA00022723"/>
    </source>
</evidence>
<dbReference type="PANTHER" id="PTHR43105">
    <property type="entry name" value="RESPIRATORY NITRATE REDUCTASE"/>
    <property type="match status" value="1"/>
</dbReference>
<dbReference type="FunFam" id="3.30.200.210:FF:000002">
    <property type="entry name" value="NADH-ubiquinone oxidoreductase 75 kDa subunit"/>
    <property type="match status" value="1"/>
</dbReference>